<evidence type="ECO:0000313" key="2">
    <source>
        <dbReference type="Proteomes" id="UP000308444"/>
    </source>
</evidence>
<protein>
    <submittedName>
        <fullName evidence="1">DUF2624 domain-containing protein</fullName>
    </submittedName>
</protein>
<feature type="non-terminal residue" evidence="1">
    <location>
        <position position="1"/>
    </location>
</feature>
<reference evidence="1 2" key="1">
    <citation type="journal article" date="2019" name="Environ. Microbiol.">
        <title>An active ?-lactamase is a part of an orchestrated cell wall stress resistance network of Bacillus subtilis and related rhizosphere species.</title>
        <authorList>
            <person name="Bucher T."/>
            <person name="Keren-Paz A."/>
            <person name="Hausser J."/>
            <person name="Olender T."/>
            <person name="Cytryn E."/>
            <person name="Kolodkin-Gal I."/>
        </authorList>
    </citation>
    <scope>NUCLEOTIDE SEQUENCE [LARGE SCALE GENOMIC DNA]</scope>
    <source>
        <strain evidence="1 2">I32</strain>
    </source>
</reference>
<accession>A0A9X9AEB6</accession>
<dbReference type="EMBL" id="SZOH01000236">
    <property type="protein sequence ID" value="TKJ07163.1"/>
    <property type="molecule type" value="Genomic_DNA"/>
</dbReference>
<name>A0A9X9AEB6_BACCE</name>
<organism evidence="1 2">
    <name type="scientific">Bacillus cereus</name>
    <dbReference type="NCBI Taxonomy" id="1396"/>
    <lineage>
        <taxon>Bacteria</taxon>
        <taxon>Bacillati</taxon>
        <taxon>Bacillota</taxon>
        <taxon>Bacilli</taxon>
        <taxon>Bacillales</taxon>
        <taxon>Bacillaceae</taxon>
        <taxon>Bacillus</taxon>
        <taxon>Bacillus cereus group</taxon>
    </lineage>
</organism>
<dbReference type="AlphaFoldDB" id="A0A9X9AEB6"/>
<sequence length="21" mass="2287">AKVTSPATAQQVNTLFQQLLK</sequence>
<evidence type="ECO:0000313" key="1">
    <source>
        <dbReference type="EMBL" id="TKJ07163.1"/>
    </source>
</evidence>
<comment type="caution">
    <text evidence="1">The sequence shown here is derived from an EMBL/GenBank/DDBJ whole genome shotgun (WGS) entry which is preliminary data.</text>
</comment>
<dbReference type="Proteomes" id="UP000308444">
    <property type="component" value="Unassembled WGS sequence"/>
</dbReference>
<gene>
    <name evidence="1" type="ORF">FC695_04345</name>
</gene>
<proteinExistence type="predicted"/>